<organism evidence="3 4">
    <name type="scientific">Brevundimonas subvibrioides (strain ATCC 15264 / DSM 4735 / LMG 14903 / NBRC 16000 / CB 81)</name>
    <name type="common">Caulobacter subvibrioides</name>
    <dbReference type="NCBI Taxonomy" id="633149"/>
    <lineage>
        <taxon>Bacteria</taxon>
        <taxon>Pseudomonadati</taxon>
        <taxon>Pseudomonadota</taxon>
        <taxon>Alphaproteobacteria</taxon>
        <taxon>Caulobacterales</taxon>
        <taxon>Caulobacteraceae</taxon>
        <taxon>Brevundimonas</taxon>
    </lineage>
</organism>
<proteinExistence type="predicted"/>
<keyword evidence="1" id="KW-0812">Transmembrane</keyword>
<feature type="domain" description="Protein-glutamine gamma-glutamyltransferase-like C-terminal" evidence="2">
    <location>
        <begin position="141"/>
        <end position="208"/>
    </location>
</feature>
<evidence type="ECO:0000313" key="4">
    <source>
        <dbReference type="Proteomes" id="UP000002696"/>
    </source>
</evidence>
<dbReference type="InParanoid" id="D9QH95"/>
<dbReference type="HOGENOM" id="CLU_097063_0_0_5"/>
<sequence>MRVPFIARPPVHQTNSSADATFAQAHSRLLADERLQFDRTGFTPPEVPGWLRWIPEALRAIAPLLEIIFWVGLAIIVALVCWFIIRELLGLRLPRPKAEAAVVAAQPEWRPDEATARNLLAGADALAAEGRYAEAAHLLLMRSVEDIEQRKPHAIKVSLTTREIAMAASLPEVARPAFIRIGQVVERSLFGGRPVDAQDFADCRRAYEDFALPAGWRT</sequence>
<dbReference type="Proteomes" id="UP000002696">
    <property type="component" value="Chromosome"/>
</dbReference>
<keyword evidence="1" id="KW-0472">Membrane</keyword>
<dbReference type="KEGG" id="bsb:Bresu_1750"/>
<reference evidence="4" key="1">
    <citation type="journal article" date="2011" name="J. Bacteriol.">
        <title>Genome sequences of eight morphologically diverse alphaproteobacteria.</title>
        <authorList>
            <consortium name="US DOE Joint Genome Institute"/>
            <person name="Brown P.J."/>
            <person name="Kysela D.T."/>
            <person name="Buechlein A."/>
            <person name="Hemmerich C."/>
            <person name="Brun Y.V."/>
        </authorList>
    </citation>
    <scope>NUCLEOTIDE SEQUENCE [LARGE SCALE GENOMIC DNA]</scope>
    <source>
        <strain evidence="4">ATCC 15264 / DSM 4735 / LMG 14903 / NBRC 16000 / CB 81</strain>
    </source>
</reference>
<name>D9QH95_BRESC</name>
<dbReference type="eggNOG" id="ENOG5032V5I">
    <property type="taxonomic scope" value="Bacteria"/>
</dbReference>
<keyword evidence="1" id="KW-1133">Transmembrane helix</keyword>
<keyword evidence="4" id="KW-1185">Reference proteome</keyword>
<dbReference type="InterPro" id="IPR025403">
    <property type="entry name" value="TgpA-like_C"/>
</dbReference>
<dbReference type="Pfam" id="PF13559">
    <property type="entry name" value="DUF4129"/>
    <property type="match status" value="1"/>
</dbReference>
<dbReference type="EMBL" id="CP002102">
    <property type="protein sequence ID" value="ADL01061.1"/>
    <property type="molecule type" value="Genomic_DNA"/>
</dbReference>
<gene>
    <name evidence="3" type="ordered locus">Bresu_1750</name>
</gene>
<evidence type="ECO:0000256" key="1">
    <source>
        <dbReference type="SAM" id="Phobius"/>
    </source>
</evidence>
<protein>
    <recommendedName>
        <fullName evidence="2">Protein-glutamine gamma-glutamyltransferase-like C-terminal domain-containing protein</fullName>
    </recommendedName>
</protein>
<dbReference type="AlphaFoldDB" id="D9QH95"/>
<evidence type="ECO:0000259" key="2">
    <source>
        <dbReference type="Pfam" id="PF13559"/>
    </source>
</evidence>
<dbReference type="STRING" id="633149.Bresu_1750"/>
<feature type="transmembrane region" description="Helical" evidence="1">
    <location>
        <begin position="67"/>
        <end position="85"/>
    </location>
</feature>
<evidence type="ECO:0000313" key="3">
    <source>
        <dbReference type="EMBL" id="ADL01061.1"/>
    </source>
</evidence>
<accession>D9QH95</accession>